<dbReference type="AlphaFoldDB" id="A0A0E9W7C6"/>
<reference evidence="1" key="1">
    <citation type="submission" date="2014-11" db="EMBL/GenBank/DDBJ databases">
        <authorList>
            <person name="Amaro Gonzalez C."/>
        </authorList>
    </citation>
    <scope>NUCLEOTIDE SEQUENCE</scope>
</reference>
<accession>A0A0E9W7C6</accession>
<proteinExistence type="predicted"/>
<protein>
    <submittedName>
        <fullName evidence="1">Uncharacterized protein</fullName>
    </submittedName>
</protein>
<dbReference type="EMBL" id="GBXM01022330">
    <property type="protein sequence ID" value="JAH86247.1"/>
    <property type="molecule type" value="Transcribed_RNA"/>
</dbReference>
<reference evidence="1" key="2">
    <citation type="journal article" date="2015" name="Fish Shellfish Immunol.">
        <title>Early steps in the European eel (Anguilla anguilla)-Vibrio vulnificus interaction in the gills: Role of the RtxA13 toxin.</title>
        <authorList>
            <person name="Callol A."/>
            <person name="Pajuelo D."/>
            <person name="Ebbesson L."/>
            <person name="Teles M."/>
            <person name="MacKenzie S."/>
            <person name="Amaro C."/>
        </authorList>
    </citation>
    <scope>NUCLEOTIDE SEQUENCE</scope>
</reference>
<evidence type="ECO:0000313" key="1">
    <source>
        <dbReference type="EMBL" id="JAH86247.1"/>
    </source>
</evidence>
<organism evidence="1">
    <name type="scientific">Anguilla anguilla</name>
    <name type="common">European freshwater eel</name>
    <name type="synonym">Muraena anguilla</name>
    <dbReference type="NCBI Taxonomy" id="7936"/>
    <lineage>
        <taxon>Eukaryota</taxon>
        <taxon>Metazoa</taxon>
        <taxon>Chordata</taxon>
        <taxon>Craniata</taxon>
        <taxon>Vertebrata</taxon>
        <taxon>Euteleostomi</taxon>
        <taxon>Actinopterygii</taxon>
        <taxon>Neopterygii</taxon>
        <taxon>Teleostei</taxon>
        <taxon>Anguilliformes</taxon>
        <taxon>Anguillidae</taxon>
        <taxon>Anguilla</taxon>
    </lineage>
</organism>
<name>A0A0E9W7C6_ANGAN</name>
<sequence>MIFSSHNRAYQLIHIIS</sequence>